<dbReference type="Pfam" id="PF00474">
    <property type="entry name" value="SSF"/>
    <property type="match status" value="3"/>
</dbReference>
<evidence type="ECO:0000256" key="8">
    <source>
        <dbReference type="RuleBase" id="RU362091"/>
    </source>
</evidence>
<evidence type="ECO:0000313" key="10">
    <source>
        <dbReference type="EMBL" id="QDV38143.1"/>
    </source>
</evidence>
<gene>
    <name evidence="10" type="primary">panF_2</name>
    <name evidence="10" type="ORF">ElP_60920</name>
</gene>
<keyword evidence="6 9" id="KW-1133">Transmembrane helix</keyword>
<feature type="transmembrane region" description="Helical" evidence="9">
    <location>
        <begin position="45"/>
        <end position="67"/>
    </location>
</feature>
<feature type="transmembrane region" description="Helical" evidence="9">
    <location>
        <begin position="528"/>
        <end position="549"/>
    </location>
</feature>
<name>A0A518HBA5_9BACT</name>
<dbReference type="AlphaFoldDB" id="A0A518HBA5"/>
<dbReference type="PANTHER" id="PTHR48086">
    <property type="entry name" value="SODIUM/PROLINE SYMPORTER-RELATED"/>
    <property type="match status" value="1"/>
</dbReference>
<evidence type="ECO:0000256" key="1">
    <source>
        <dbReference type="ARBA" id="ARBA00004141"/>
    </source>
</evidence>
<keyword evidence="7 9" id="KW-0472">Membrane</keyword>
<comment type="subcellular location">
    <subcellularLocation>
        <location evidence="1">Membrane</location>
        <topology evidence="1">Multi-pass membrane protein</topology>
    </subcellularLocation>
</comment>
<organism evidence="10 11">
    <name type="scientific">Tautonia plasticadhaerens</name>
    <dbReference type="NCBI Taxonomy" id="2527974"/>
    <lineage>
        <taxon>Bacteria</taxon>
        <taxon>Pseudomonadati</taxon>
        <taxon>Planctomycetota</taxon>
        <taxon>Planctomycetia</taxon>
        <taxon>Isosphaerales</taxon>
        <taxon>Isosphaeraceae</taxon>
        <taxon>Tautonia</taxon>
    </lineage>
</organism>
<feature type="transmembrane region" description="Helical" evidence="9">
    <location>
        <begin position="221"/>
        <end position="244"/>
    </location>
</feature>
<dbReference type="KEGG" id="tpla:ElP_60920"/>
<feature type="transmembrane region" description="Helical" evidence="9">
    <location>
        <begin position="479"/>
        <end position="508"/>
    </location>
</feature>
<evidence type="ECO:0000256" key="9">
    <source>
        <dbReference type="SAM" id="Phobius"/>
    </source>
</evidence>
<dbReference type="InterPro" id="IPR038377">
    <property type="entry name" value="Na/Glc_symporter_sf"/>
</dbReference>
<keyword evidence="11" id="KW-1185">Reference proteome</keyword>
<dbReference type="InterPro" id="IPR050277">
    <property type="entry name" value="Sodium:Solute_Symporter"/>
</dbReference>
<dbReference type="GO" id="GO:0015233">
    <property type="term" value="F:pantothenate transmembrane transporter activity"/>
    <property type="evidence" value="ECO:0007669"/>
    <property type="project" value="TreeGrafter"/>
</dbReference>
<keyword evidence="4" id="KW-1003">Cell membrane</keyword>
<dbReference type="PROSITE" id="PS00457">
    <property type="entry name" value="NA_SOLUT_SYMP_2"/>
    <property type="match status" value="1"/>
</dbReference>
<protein>
    <submittedName>
        <fullName evidence="10">Sodium/pantothenate symporter</fullName>
    </submittedName>
</protein>
<dbReference type="GO" id="GO:0005886">
    <property type="term" value="C:plasma membrane"/>
    <property type="evidence" value="ECO:0007669"/>
    <property type="project" value="TreeGrafter"/>
</dbReference>
<feature type="transmembrane region" description="Helical" evidence="9">
    <location>
        <begin position="625"/>
        <end position="647"/>
    </location>
</feature>
<evidence type="ECO:0000256" key="7">
    <source>
        <dbReference type="ARBA" id="ARBA00023136"/>
    </source>
</evidence>
<dbReference type="EMBL" id="CP036426">
    <property type="protein sequence ID" value="QDV38143.1"/>
    <property type="molecule type" value="Genomic_DNA"/>
</dbReference>
<comment type="similarity">
    <text evidence="2 8">Belongs to the sodium:solute symporter (SSF) (TC 2.A.21) family.</text>
</comment>
<dbReference type="OrthoDB" id="9810181at2"/>
<dbReference type="RefSeq" id="WP_145276416.1">
    <property type="nucleotide sequence ID" value="NZ_CP036426.1"/>
</dbReference>
<evidence type="ECO:0000256" key="3">
    <source>
        <dbReference type="ARBA" id="ARBA00022448"/>
    </source>
</evidence>
<sequence length="675" mass="71937">MNHEIATGLVFLGYMVGVFGLAILSNRLLQSKSFLAEYFLGSRGLGVWALAFTFAATSASGGSFTGYPSLVYTYGWVVALWIASYMIVPPVTMGLLGKRLNQVARRAGAITIPDVIRERFASPGLGLLASGVIVFFTLTNLIAQFKAGGIILNVLLEGTPGYRDSIVPWVEGTGMLSPLLAISGTDTGYVIGLLLFSFTVVVYTAYGGFRAVVWTDVMQGIVMGVGVLLLIPFTMAAVGGLGTATREIAERPPRLVVGLAARDNAIEYRGLTPADVMVEHRLAPAEGPEIDAPAVDVAEDDQGRVRVSVTLPRGRGDEPGATARQVVEAVGASPEASRWVVAEVPILESYPGLAGAGTAPLTEDPNHLRPGSDLVFGPGLKQRGRGAGDPFHPIGMAISFFFMWAISGAGQPGTMVRLMAFKDSKTLRYALFTVTIYFGCIYLPIIFLFTAAQQVIHPAELTAGSDQIMPQLASRVAPWWLAGILIAAPFAAVMSTVDSFLLLISSAVVRDIVQRSINPDLSEKSVKVISYTTTAVSGVLVTLMALNPPRFLQDFIVMTGAGFAATFLAPIALGIYWKRMTRLGAWLAMLGGFLATVVLFAPVMLGRPLAAIGVSWRTEEINLFGLHPLLWGLVASFGLGILGSLVGPRPPEALIRRYFSRPERAGLDDAMPSGR</sequence>
<dbReference type="Gene3D" id="1.20.1730.10">
    <property type="entry name" value="Sodium/glucose cotransporter"/>
    <property type="match status" value="2"/>
</dbReference>
<evidence type="ECO:0000256" key="4">
    <source>
        <dbReference type="ARBA" id="ARBA00022475"/>
    </source>
</evidence>
<accession>A0A518HBA5</accession>
<evidence type="ECO:0000313" key="11">
    <source>
        <dbReference type="Proteomes" id="UP000317835"/>
    </source>
</evidence>
<feature type="transmembrane region" description="Helical" evidence="9">
    <location>
        <begin position="125"/>
        <end position="145"/>
    </location>
</feature>
<dbReference type="InterPro" id="IPR018212">
    <property type="entry name" value="Na/solute_symporter_CS"/>
</dbReference>
<feature type="transmembrane region" description="Helical" evidence="9">
    <location>
        <begin position="429"/>
        <end position="452"/>
    </location>
</feature>
<evidence type="ECO:0000256" key="6">
    <source>
        <dbReference type="ARBA" id="ARBA00022989"/>
    </source>
</evidence>
<feature type="transmembrane region" description="Helical" evidence="9">
    <location>
        <begin position="73"/>
        <end position="96"/>
    </location>
</feature>
<feature type="transmembrane region" description="Helical" evidence="9">
    <location>
        <begin position="555"/>
        <end position="576"/>
    </location>
</feature>
<feature type="transmembrane region" description="Helical" evidence="9">
    <location>
        <begin position="6"/>
        <end position="24"/>
    </location>
</feature>
<proteinExistence type="inferred from homology"/>
<reference evidence="10 11" key="1">
    <citation type="submission" date="2019-02" db="EMBL/GenBank/DDBJ databases">
        <title>Deep-cultivation of Planctomycetes and their phenomic and genomic characterization uncovers novel biology.</title>
        <authorList>
            <person name="Wiegand S."/>
            <person name="Jogler M."/>
            <person name="Boedeker C."/>
            <person name="Pinto D."/>
            <person name="Vollmers J."/>
            <person name="Rivas-Marin E."/>
            <person name="Kohn T."/>
            <person name="Peeters S.H."/>
            <person name="Heuer A."/>
            <person name="Rast P."/>
            <person name="Oberbeckmann S."/>
            <person name="Bunk B."/>
            <person name="Jeske O."/>
            <person name="Meyerdierks A."/>
            <person name="Storesund J.E."/>
            <person name="Kallscheuer N."/>
            <person name="Luecker S."/>
            <person name="Lage O.M."/>
            <person name="Pohl T."/>
            <person name="Merkel B.J."/>
            <person name="Hornburger P."/>
            <person name="Mueller R.-W."/>
            <person name="Bruemmer F."/>
            <person name="Labrenz M."/>
            <person name="Spormann A.M."/>
            <person name="Op den Camp H."/>
            <person name="Overmann J."/>
            <person name="Amann R."/>
            <person name="Jetten M.S.M."/>
            <person name="Mascher T."/>
            <person name="Medema M.H."/>
            <person name="Devos D.P."/>
            <person name="Kaster A.-K."/>
            <person name="Ovreas L."/>
            <person name="Rohde M."/>
            <person name="Galperin M.Y."/>
            <person name="Jogler C."/>
        </authorList>
    </citation>
    <scope>NUCLEOTIDE SEQUENCE [LARGE SCALE GENOMIC DNA]</scope>
    <source>
        <strain evidence="10 11">ElP</strain>
    </source>
</reference>
<feature type="transmembrane region" description="Helical" evidence="9">
    <location>
        <begin position="583"/>
        <end position="605"/>
    </location>
</feature>
<evidence type="ECO:0000256" key="5">
    <source>
        <dbReference type="ARBA" id="ARBA00022692"/>
    </source>
</evidence>
<dbReference type="Proteomes" id="UP000317835">
    <property type="component" value="Chromosome"/>
</dbReference>
<evidence type="ECO:0000256" key="2">
    <source>
        <dbReference type="ARBA" id="ARBA00006434"/>
    </source>
</evidence>
<feature type="transmembrane region" description="Helical" evidence="9">
    <location>
        <begin position="189"/>
        <end position="209"/>
    </location>
</feature>
<dbReference type="PROSITE" id="PS50283">
    <property type="entry name" value="NA_SOLUT_SYMP_3"/>
    <property type="match status" value="1"/>
</dbReference>
<keyword evidence="3" id="KW-0813">Transport</keyword>
<dbReference type="InterPro" id="IPR001734">
    <property type="entry name" value="Na/solute_symporter"/>
</dbReference>
<keyword evidence="5 9" id="KW-0812">Transmembrane</keyword>
<dbReference type="PANTHER" id="PTHR48086:SF4">
    <property type="entry name" value="SODIUM_PANTOTHENATE SYMPORTER"/>
    <property type="match status" value="1"/>
</dbReference>